<protein>
    <submittedName>
        <fullName evidence="1">Uncharacterized protein</fullName>
    </submittedName>
</protein>
<reference evidence="1 2" key="1">
    <citation type="journal article" date="2012" name="Appl. Environ. Microbiol.">
        <title>Genome Sequence of Thermotolerant Bacillus methanolicus: Features and Regulation Related to Methylotrophy and Production of L-Lysine and L-Glutamate from Methanol.</title>
        <authorList>
            <person name="Heggeset T.M."/>
            <person name="Krog A."/>
            <person name="Balzer S."/>
            <person name="Wentzel A."/>
            <person name="Ellingsen T.E."/>
            <person name="Brautaset T."/>
        </authorList>
    </citation>
    <scope>NUCLEOTIDE SEQUENCE [LARGE SCALE GENOMIC DNA]</scope>
    <source>
        <strain evidence="1 2">PB1</strain>
    </source>
</reference>
<dbReference type="STRING" id="997296.PB1_09297"/>
<organism evidence="1 2">
    <name type="scientific">Bacillus methanolicus PB1</name>
    <dbReference type="NCBI Taxonomy" id="997296"/>
    <lineage>
        <taxon>Bacteria</taxon>
        <taxon>Bacillati</taxon>
        <taxon>Bacillota</taxon>
        <taxon>Bacilli</taxon>
        <taxon>Bacillales</taxon>
        <taxon>Bacillaceae</taxon>
        <taxon>Bacillus</taxon>
    </lineage>
</organism>
<dbReference type="Proteomes" id="UP000010523">
    <property type="component" value="Unassembled WGS sequence"/>
</dbReference>
<gene>
    <name evidence="1" type="ORF">PB1_09297</name>
</gene>
<proteinExistence type="predicted"/>
<dbReference type="AlphaFoldDB" id="I3E224"/>
<name>I3E224_BACMT</name>
<sequence length="46" mass="5094">MPNDFEAKRSCSICQAASFPYNVKVNKRKEIKRSSVASNSGVGIFK</sequence>
<evidence type="ECO:0000313" key="2">
    <source>
        <dbReference type="Proteomes" id="UP000010523"/>
    </source>
</evidence>
<dbReference type="PATRIC" id="fig|997296.3.peg.1972"/>
<evidence type="ECO:0000313" key="1">
    <source>
        <dbReference type="EMBL" id="EIJ80545.1"/>
    </source>
</evidence>
<accession>I3E224</accession>
<dbReference type="EMBL" id="AFEU01000002">
    <property type="protein sequence ID" value="EIJ80545.1"/>
    <property type="molecule type" value="Genomic_DNA"/>
</dbReference>
<comment type="caution">
    <text evidence="1">The sequence shown here is derived from an EMBL/GenBank/DDBJ whole genome shotgun (WGS) entry which is preliminary data.</text>
</comment>
<keyword evidence="2" id="KW-1185">Reference proteome</keyword>